<dbReference type="AlphaFoldDB" id="W5T2C0"/>
<evidence type="ECO:0000313" key="1">
    <source>
        <dbReference type="EMBL" id="AHH13073.1"/>
    </source>
</evidence>
<organism evidence="1">
    <name type="scientific">Borrelia hermsii YBT</name>
    <dbReference type="NCBI Taxonomy" id="1313295"/>
    <lineage>
        <taxon>Bacteria</taxon>
        <taxon>Pseudomonadati</taxon>
        <taxon>Spirochaetota</taxon>
        <taxon>Spirochaetia</taxon>
        <taxon>Spirochaetales</taxon>
        <taxon>Borreliaceae</taxon>
        <taxon>Borrelia</taxon>
    </lineage>
</organism>
<dbReference type="HOGENOM" id="CLU_3325239_0_0_12"/>
<protein>
    <submittedName>
        <fullName evidence="1">Uncharacterized protein</fullName>
    </submittedName>
</protein>
<geneLocation type="plasmid" evidence="1">
    <name>unnamed</name>
</geneLocation>
<accession>W5T2C0</accession>
<name>W5T2C0_BORHE</name>
<keyword evidence="1" id="KW-0614">Plasmid</keyword>
<proteinExistence type="predicted"/>
<gene>
    <name evidence="1" type="ORF">BHO_0900028</name>
</gene>
<reference evidence="1" key="1">
    <citation type="submission" date="2013-04" db="EMBL/GenBank/DDBJ databases">
        <title>Comparative Genomics of Relapsing Fever Spirochetes.</title>
        <authorList>
            <person name="Schwan T.G."/>
            <person name="Raffel S.J."/>
            <person name="Porcella S.F."/>
            <person name="Martens C.A."/>
            <person name="Bruno D.P."/>
            <person name="Ricklefs S.M."/>
            <person name="Barbian K.B."/>
        </authorList>
    </citation>
    <scope>NUCLEOTIDE SEQUENCE</scope>
    <source>
        <strain evidence="1">YBT</strain>
        <plasmid evidence="1">unnamed</plasmid>
    </source>
</reference>
<sequence length="38" mass="4269">MKESVSLQVEKESRIKVEAEGGVNKVNSYRRLVTSEMG</sequence>
<dbReference type="EMBL" id="CP005709">
    <property type="protein sequence ID" value="AHH13073.1"/>
    <property type="molecule type" value="Genomic_DNA"/>
</dbReference>